<dbReference type="AlphaFoldDB" id="X1GIU7"/>
<reference evidence="1" key="1">
    <citation type="journal article" date="2014" name="Front. Microbiol.">
        <title>High frequency of phylogenetically diverse reductive dehalogenase-homologous genes in deep subseafloor sedimentary metagenomes.</title>
        <authorList>
            <person name="Kawai M."/>
            <person name="Futagami T."/>
            <person name="Toyoda A."/>
            <person name="Takaki Y."/>
            <person name="Nishi S."/>
            <person name="Hori S."/>
            <person name="Arai W."/>
            <person name="Tsubouchi T."/>
            <person name="Morono Y."/>
            <person name="Uchiyama I."/>
            <person name="Ito T."/>
            <person name="Fujiyama A."/>
            <person name="Inagaki F."/>
            <person name="Takami H."/>
        </authorList>
    </citation>
    <scope>NUCLEOTIDE SEQUENCE</scope>
    <source>
        <strain evidence="1">Expedition CK06-06</strain>
    </source>
</reference>
<feature type="non-terminal residue" evidence="1">
    <location>
        <position position="1"/>
    </location>
</feature>
<gene>
    <name evidence="1" type="ORF">S03H2_24764</name>
</gene>
<sequence>ENAERLVSGVKVNSVIVLKPHVGKEVTQRSF</sequence>
<name>X1GIU7_9ZZZZ</name>
<organism evidence="1">
    <name type="scientific">marine sediment metagenome</name>
    <dbReference type="NCBI Taxonomy" id="412755"/>
    <lineage>
        <taxon>unclassified sequences</taxon>
        <taxon>metagenomes</taxon>
        <taxon>ecological metagenomes</taxon>
    </lineage>
</organism>
<comment type="caution">
    <text evidence="1">The sequence shown here is derived from an EMBL/GenBank/DDBJ whole genome shotgun (WGS) entry which is preliminary data.</text>
</comment>
<accession>X1GIU7</accession>
<proteinExistence type="predicted"/>
<evidence type="ECO:0000313" key="1">
    <source>
        <dbReference type="EMBL" id="GAH41514.1"/>
    </source>
</evidence>
<dbReference type="EMBL" id="BARU01013847">
    <property type="protein sequence ID" value="GAH41514.1"/>
    <property type="molecule type" value="Genomic_DNA"/>
</dbReference>
<protein>
    <submittedName>
        <fullName evidence="1">Uncharacterized protein</fullName>
    </submittedName>
</protein>